<comment type="caution">
    <text evidence="2">The sequence shown here is derived from an EMBL/GenBank/DDBJ whole genome shotgun (WGS) entry which is preliminary data.</text>
</comment>
<dbReference type="EMBL" id="BMEV01000001">
    <property type="protein sequence ID" value="GGH67988.1"/>
    <property type="molecule type" value="Genomic_DNA"/>
</dbReference>
<dbReference type="Pfam" id="PF10112">
    <property type="entry name" value="Halogen_Hydrol"/>
    <property type="match status" value="1"/>
</dbReference>
<dbReference type="AlphaFoldDB" id="A0A8J2ZQ26"/>
<reference evidence="2" key="1">
    <citation type="journal article" date="2014" name="Int. J. Syst. Evol. Microbiol.">
        <title>Complete genome sequence of Corynebacterium casei LMG S-19264T (=DSM 44701T), isolated from a smear-ripened cheese.</title>
        <authorList>
            <consortium name="US DOE Joint Genome Institute (JGI-PGF)"/>
            <person name="Walter F."/>
            <person name="Albersmeier A."/>
            <person name="Kalinowski J."/>
            <person name="Ruckert C."/>
        </authorList>
    </citation>
    <scope>NUCLEOTIDE SEQUENCE</scope>
    <source>
        <strain evidence="2">CGMCC 1.12360</strain>
    </source>
</reference>
<evidence type="ECO:0000256" key="1">
    <source>
        <dbReference type="SAM" id="Phobius"/>
    </source>
</evidence>
<proteinExistence type="predicted"/>
<name>A0A8J2ZQ26_9BACI</name>
<gene>
    <name evidence="2" type="primary">xpaC</name>
    <name evidence="2" type="ORF">GCM10010978_00530</name>
</gene>
<evidence type="ECO:0000313" key="2">
    <source>
        <dbReference type="EMBL" id="GGH67988.1"/>
    </source>
</evidence>
<protein>
    <submittedName>
        <fullName evidence="2">Protein XpaC</fullName>
    </submittedName>
</protein>
<keyword evidence="1" id="KW-0812">Transmembrane</keyword>
<sequence length="217" mass="25187">MKSIIQFFIRSATAFTASASTWGIAFFALGQTFLMSSTFALIGGGAAYIGVKQIQHHQNLRQYGLTRREYKYIEKSLKEARQKISRLQKALWRVRSIDQAKLNIEILRTVKKIYANTKKDPKRFYKAENFYYKHLDSLVEIAEKYAFLSSQPVKTKDISESLRDTRITIYKLGETTKKDLYDMLDDDIDTLQFELDVAKRSIQSNKRLTKNNNGRTT</sequence>
<dbReference type="RefSeq" id="WP_188390352.1">
    <property type="nucleotide sequence ID" value="NZ_BMEV01000001.1"/>
</dbReference>
<dbReference type="Proteomes" id="UP000602050">
    <property type="component" value="Unassembled WGS sequence"/>
</dbReference>
<accession>A0A8J2ZQ26</accession>
<evidence type="ECO:0000313" key="3">
    <source>
        <dbReference type="Proteomes" id="UP000602050"/>
    </source>
</evidence>
<dbReference type="InterPro" id="IPR018770">
    <property type="entry name" value="ChloroindolylP_hydrolase"/>
</dbReference>
<feature type="transmembrane region" description="Helical" evidence="1">
    <location>
        <begin position="7"/>
        <end position="27"/>
    </location>
</feature>
<keyword evidence="1" id="KW-0472">Membrane</keyword>
<keyword evidence="3" id="KW-1185">Reference proteome</keyword>
<feature type="transmembrane region" description="Helical" evidence="1">
    <location>
        <begin position="33"/>
        <end position="51"/>
    </location>
</feature>
<keyword evidence="1" id="KW-1133">Transmembrane helix</keyword>
<reference evidence="2" key="2">
    <citation type="submission" date="2020-09" db="EMBL/GenBank/DDBJ databases">
        <authorList>
            <person name="Sun Q."/>
            <person name="Zhou Y."/>
        </authorList>
    </citation>
    <scope>NUCLEOTIDE SEQUENCE</scope>
    <source>
        <strain evidence="2">CGMCC 1.12360</strain>
    </source>
</reference>
<organism evidence="2 3">
    <name type="scientific">Compostibacillus humi</name>
    <dbReference type="NCBI Taxonomy" id="1245525"/>
    <lineage>
        <taxon>Bacteria</taxon>
        <taxon>Bacillati</taxon>
        <taxon>Bacillota</taxon>
        <taxon>Bacilli</taxon>
        <taxon>Bacillales</taxon>
        <taxon>Bacillaceae</taxon>
        <taxon>Compostibacillus</taxon>
    </lineage>
</organism>